<reference evidence="10" key="1">
    <citation type="submission" date="2021-08" db="EMBL/GenBank/DDBJ databases">
        <authorList>
            <person name="Misof B."/>
            <person name="Oliver O."/>
            <person name="Podsiadlowski L."/>
            <person name="Donath A."/>
            <person name="Peters R."/>
            <person name="Mayer C."/>
            <person name="Rust J."/>
            <person name="Gunkel S."/>
            <person name="Lesny P."/>
            <person name="Martin S."/>
            <person name="Oeyen J.P."/>
            <person name="Petersen M."/>
            <person name="Panagiotis P."/>
            <person name="Wilbrandt J."/>
            <person name="Tanja T."/>
        </authorList>
    </citation>
    <scope>NUCLEOTIDE SEQUENCE</scope>
    <source>
        <strain evidence="10">GBR_01_08_01A</strain>
        <tissue evidence="10">Thorax + abdomen</tissue>
    </source>
</reference>
<evidence type="ECO:0000313" key="11">
    <source>
        <dbReference type="Proteomes" id="UP001258017"/>
    </source>
</evidence>
<feature type="active site" description="Nucleophile" evidence="8">
    <location>
        <position position="195"/>
    </location>
</feature>
<name>A0AAD9RCA6_9HYME</name>
<organism evidence="10 11">
    <name type="scientific">Odynerus spinipes</name>
    <dbReference type="NCBI Taxonomy" id="1348599"/>
    <lineage>
        <taxon>Eukaryota</taxon>
        <taxon>Metazoa</taxon>
        <taxon>Ecdysozoa</taxon>
        <taxon>Arthropoda</taxon>
        <taxon>Hexapoda</taxon>
        <taxon>Insecta</taxon>
        <taxon>Pterygota</taxon>
        <taxon>Neoptera</taxon>
        <taxon>Endopterygota</taxon>
        <taxon>Hymenoptera</taxon>
        <taxon>Apocrita</taxon>
        <taxon>Aculeata</taxon>
        <taxon>Vespoidea</taxon>
        <taxon>Vespidae</taxon>
        <taxon>Eumeninae</taxon>
        <taxon>Odynerus</taxon>
    </lineage>
</organism>
<evidence type="ECO:0000256" key="5">
    <source>
        <dbReference type="ARBA" id="ARBA00023098"/>
    </source>
</evidence>
<evidence type="ECO:0000256" key="4">
    <source>
        <dbReference type="ARBA" id="ARBA00022963"/>
    </source>
</evidence>
<keyword evidence="6" id="KW-0325">Glycoprotein</keyword>
<evidence type="ECO:0000256" key="7">
    <source>
        <dbReference type="PIRNR" id="PIRNR000862"/>
    </source>
</evidence>
<dbReference type="Pfam" id="PF04083">
    <property type="entry name" value="Abhydro_lipase"/>
    <property type="match status" value="1"/>
</dbReference>
<dbReference type="GO" id="GO:0016788">
    <property type="term" value="F:hydrolase activity, acting on ester bonds"/>
    <property type="evidence" value="ECO:0007669"/>
    <property type="project" value="InterPro"/>
</dbReference>
<accession>A0AAD9RCA6</accession>
<dbReference type="GO" id="GO:0016042">
    <property type="term" value="P:lipid catabolic process"/>
    <property type="evidence" value="ECO:0007669"/>
    <property type="project" value="UniProtKB-KW"/>
</dbReference>
<comment type="caution">
    <text evidence="10">The sequence shown here is derived from an EMBL/GenBank/DDBJ whole genome shotgun (WGS) entry which is preliminary data.</text>
</comment>
<sequence length="429" mass="48593">MSEATNQDEVHMTTHELIAHHGYIPETHHIWTEDGYCLTTHRIIAPNKPQVYSTDSNVTSNAVQTVINGLEGENESNLSESLITSQESKSIYSENNLQSKPPVIISHGILSSSADWVLLGPSKALGYTLCEAGFDVWLPNARGNTYSKKHKTYTIKDKEFWDFSWHEIGYYDLPAIIDYVLEKTGHSEVYYVGYSQGTTAFYVMGSERPEYNAKVKVMVSLAPIAFLSNQRSPLLKCVVHFYSLMEFGSSYCNIHQWFPRNKLQARALGTLLRNAPNALIKGVCNCWFHLIAGFGSNQLDRSMLPLIFGHFPAGASAKQIIHYSQSILSGSFRKLDYGVIQNVKKYGSTQPPKYNLEKVKVPVAIFYGENDFLTHPLDVQKVVDKLPNVIETKKIDYPKFNHIDFLWGRDAKILVYNCVVAVLKRFRHL</sequence>
<dbReference type="Proteomes" id="UP001258017">
    <property type="component" value="Unassembled WGS sequence"/>
</dbReference>
<dbReference type="InterPro" id="IPR025483">
    <property type="entry name" value="Lipase_euk"/>
</dbReference>
<dbReference type="InterPro" id="IPR029058">
    <property type="entry name" value="AB_hydrolase_fold"/>
</dbReference>
<keyword evidence="3 7" id="KW-0378">Hydrolase</keyword>
<evidence type="ECO:0000313" key="10">
    <source>
        <dbReference type="EMBL" id="KAK2577123.1"/>
    </source>
</evidence>
<proteinExistence type="inferred from homology"/>
<keyword evidence="5" id="KW-0443">Lipid metabolism</keyword>
<evidence type="ECO:0000256" key="1">
    <source>
        <dbReference type="ARBA" id="ARBA00010701"/>
    </source>
</evidence>
<dbReference type="EMBL" id="JAIFRP010004357">
    <property type="protein sequence ID" value="KAK2577123.1"/>
    <property type="molecule type" value="Genomic_DNA"/>
</dbReference>
<dbReference type="FunFam" id="3.40.50.1820:FF:000021">
    <property type="entry name" value="Lipase"/>
    <property type="match status" value="1"/>
</dbReference>
<dbReference type="AlphaFoldDB" id="A0AAD9RCA6"/>
<dbReference type="Gene3D" id="3.40.50.1820">
    <property type="entry name" value="alpha/beta hydrolase"/>
    <property type="match status" value="1"/>
</dbReference>
<keyword evidence="4 7" id="KW-0442">Lipid degradation</keyword>
<feature type="active site" description="Charge relay system" evidence="8">
    <location>
        <position position="371"/>
    </location>
</feature>
<protein>
    <recommendedName>
        <fullName evidence="7">Lipase</fullName>
    </recommendedName>
</protein>
<dbReference type="InterPro" id="IPR006693">
    <property type="entry name" value="AB_hydrolase_lipase"/>
</dbReference>
<dbReference type="PIRSF" id="PIRSF000862">
    <property type="entry name" value="Steryl_ester_lip"/>
    <property type="match status" value="1"/>
</dbReference>
<dbReference type="SUPFAM" id="SSF53474">
    <property type="entry name" value="alpha/beta-Hydrolases"/>
    <property type="match status" value="1"/>
</dbReference>
<evidence type="ECO:0000256" key="2">
    <source>
        <dbReference type="ARBA" id="ARBA00022729"/>
    </source>
</evidence>
<reference evidence="10" key="2">
    <citation type="journal article" date="2023" name="Commun. Biol.">
        <title>Intrasexual cuticular hydrocarbon dimorphism in a wasp sheds light on hydrocarbon biosynthesis genes in Hymenoptera.</title>
        <authorList>
            <person name="Moris V.C."/>
            <person name="Podsiadlowski L."/>
            <person name="Martin S."/>
            <person name="Oeyen J.P."/>
            <person name="Donath A."/>
            <person name="Petersen M."/>
            <person name="Wilbrandt J."/>
            <person name="Misof B."/>
            <person name="Liedtke D."/>
            <person name="Thamm M."/>
            <person name="Scheiner R."/>
            <person name="Schmitt T."/>
            <person name="Niehuis O."/>
        </authorList>
    </citation>
    <scope>NUCLEOTIDE SEQUENCE</scope>
    <source>
        <strain evidence="10">GBR_01_08_01A</strain>
    </source>
</reference>
<keyword evidence="2" id="KW-0732">Signal</keyword>
<evidence type="ECO:0000259" key="9">
    <source>
        <dbReference type="Pfam" id="PF04083"/>
    </source>
</evidence>
<feature type="domain" description="Partial AB-hydrolase lipase" evidence="9">
    <location>
        <begin position="14"/>
        <end position="118"/>
    </location>
</feature>
<evidence type="ECO:0000256" key="3">
    <source>
        <dbReference type="ARBA" id="ARBA00022801"/>
    </source>
</evidence>
<gene>
    <name evidence="10" type="ORF">KPH14_003285</name>
</gene>
<feature type="active site" description="Charge relay system" evidence="8">
    <location>
        <position position="402"/>
    </location>
</feature>
<dbReference type="PANTHER" id="PTHR11005">
    <property type="entry name" value="LYSOSOMAL ACID LIPASE-RELATED"/>
    <property type="match status" value="1"/>
</dbReference>
<comment type="similarity">
    <text evidence="1 7">Belongs to the AB hydrolase superfamily. Lipase family.</text>
</comment>
<evidence type="ECO:0000256" key="6">
    <source>
        <dbReference type="ARBA" id="ARBA00023180"/>
    </source>
</evidence>
<keyword evidence="11" id="KW-1185">Reference proteome</keyword>
<evidence type="ECO:0000256" key="8">
    <source>
        <dbReference type="PIRSR" id="PIRSR000862-1"/>
    </source>
</evidence>